<dbReference type="Pfam" id="PF07978">
    <property type="entry name" value="NIPSNAP"/>
    <property type="match status" value="1"/>
</dbReference>
<sequence length="143" mass="15946">MRSAVLACLALASTTAPAFAQRTAIDPKTAVYELRIYYPAPGKLAALNARFREHTLALFEKHGMRNVAYWNEQPSEQAPEGRVVYILAYPSRAARDADWQAFGADPEWRAVVARTEANGKLVTKVDSIFMTMADYSPPLSLRR</sequence>
<comment type="caution">
    <text evidence="3">The sequence shown here is derived from an EMBL/GenBank/DDBJ whole genome shotgun (WGS) entry which is preliminary data.</text>
</comment>
<feature type="domain" description="NIPSNAP" evidence="2">
    <location>
        <begin position="32"/>
        <end position="137"/>
    </location>
</feature>
<dbReference type="InterPro" id="IPR011008">
    <property type="entry name" value="Dimeric_a/b-barrel"/>
</dbReference>
<dbReference type="InterPro" id="IPR012577">
    <property type="entry name" value="NIPSNAP"/>
</dbReference>
<name>A0ABU3N4G4_9SPHN</name>
<gene>
    <name evidence="3" type="ORF">MZO42_10650</name>
</gene>
<feature type="signal peptide" evidence="1">
    <location>
        <begin position="1"/>
        <end position="20"/>
    </location>
</feature>
<feature type="chain" id="PRO_5046825695" evidence="1">
    <location>
        <begin position="21"/>
        <end position="143"/>
    </location>
</feature>
<dbReference type="EMBL" id="JALMLT010000002">
    <property type="protein sequence ID" value="MDT8759156.1"/>
    <property type="molecule type" value="Genomic_DNA"/>
</dbReference>
<evidence type="ECO:0000313" key="3">
    <source>
        <dbReference type="EMBL" id="MDT8759156.1"/>
    </source>
</evidence>
<evidence type="ECO:0000256" key="1">
    <source>
        <dbReference type="SAM" id="SignalP"/>
    </source>
</evidence>
<dbReference type="SUPFAM" id="SSF54909">
    <property type="entry name" value="Dimeric alpha+beta barrel"/>
    <property type="match status" value="1"/>
</dbReference>
<protein>
    <submittedName>
        <fullName evidence="3">NIPSNAP family protein</fullName>
    </submittedName>
</protein>
<organism evidence="3">
    <name type="scientific">Sphingomonas psychrotolerans</name>
    <dbReference type="NCBI Taxonomy" id="1327635"/>
    <lineage>
        <taxon>Bacteria</taxon>
        <taxon>Pseudomonadati</taxon>
        <taxon>Pseudomonadota</taxon>
        <taxon>Alphaproteobacteria</taxon>
        <taxon>Sphingomonadales</taxon>
        <taxon>Sphingomonadaceae</taxon>
        <taxon>Sphingomonas</taxon>
    </lineage>
</organism>
<keyword evidence="1" id="KW-0732">Signal</keyword>
<evidence type="ECO:0000259" key="2">
    <source>
        <dbReference type="Pfam" id="PF07978"/>
    </source>
</evidence>
<accession>A0ABU3N4G4</accession>
<dbReference type="Gene3D" id="3.30.70.100">
    <property type="match status" value="1"/>
</dbReference>
<proteinExistence type="predicted"/>
<reference evidence="3" key="1">
    <citation type="submission" date="2022-04" db="EMBL/GenBank/DDBJ databases">
        <title>Tomato heritable bacteria conferring resistance against bacterial wilt.</title>
        <authorList>
            <person name="Yin J."/>
        </authorList>
    </citation>
    <scope>NUCLEOTIDE SEQUENCE</scope>
    <source>
        <strain evidence="3">Cra20</strain>
    </source>
</reference>